<proteinExistence type="predicted"/>
<dbReference type="EMBL" id="JASPKZ010007214">
    <property type="protein sequence ID" value="KAJ9586060.1"/>
    <property type="molecule type" value="Genomic_DNA"/>
</dbReference>
<gene>
    <name evidence="2" type="ORF">L9F63_020293</name>
</gene>
<reference evidence="2" key="2">
    <citation type="submission" date="2023-05" db="EMBL/GenBank/DDBJ databases">
        <authorList>
            <person name="Fouks B."/>
        </authorList>
    </citation>
    <scope>NUCLEOTIDE SEQUENCE</scope>
    <source>
        <strain evidence="2">Stay&amp;Tobe</strain>
        <tissue evidence="2">Testes</tissue>
    </source>
</reference>
<organism evidence="2 3">
    <name type="scientific">Diploptera punctata</name>
    <name type="common">Pacific beetle cockroach</name>
    <dbReference type="NCBI Taxonomy" id="6984"/>
    <lineage>
        <taxon>Eukaryota</taxon>
        <taxon>Metazoa</taxon>
        <taxon>Ecdysozoa</taxon>
        <taxon>Arthropoda</taxon>
        <taxon>Hexapoda</taxon>
        <taxon>Insecta</taxon>
        <taxon>Pterygota</taxon>
        <taxon>Neoptera</taxon>
        <taxon>Polyneoptera</taxon>
        <taxon>Dictyoptera</taxon>
        <taxon>Blattodea</taxon>
        <taxon>Blaberoidea</taxon>
        <taxon>Blaberidae</taxon>
        <taxon>Diplopterinae</taxon>
        <taxon>Diploptera</taxon>
    </lineage>
</organism>
<feature type="region of interest" description="Disordered" evidence="1">
    <location>
        <begin position="76"/>
        <end position="165"/>
    </location>
</feature>
<reference evidence="2" key="1">
    <citation type="journal article" date="2023" name="IScience">
        <title>Live-bearing cockroach genome reveals convergent evolutionary mechanisms linked to viviparity in insects and beyond.</title>
        <authorList>
            <person name="Fouks B."/>
            <person name="Harrison M.C."/>
            <person name="Mikhailova A.A."/>
            <person name="Marchal E."/>
            <person name="English S."/>
            <person name="Carruthers M."/>
            <person name="Jennings E.C."/>
            <person name="Chiamaka E.L."/>
            <person name="Frigard R.A."/>
            <person name="Pippel M."/>
            <person name="Attardo G.M."/>
            <person name="Benoit J.B."/>
            <person name="Bornberg-Bauer E."/>
            <person name="Tobe S.S."/>
        </authorList>
    </citation>
    <scope>NUCLEOTIDE SEQUENCE</scope>
    <source>
        <strain evidence="2">Stay&amp;Tobe</strain>
    </source>
</reference>
<comment type="caution">
    <text evidence="2">The sequence shown here is derived from an EMBL/GenBank/DDBJ whole genome shotgun (WGS) entry which is preliminary data.</text>
</comment>
<evidence type="ECO:0000313" key="2">
    <source>
        <dbReference type="EMBL" id="KAJ9586060.1"/>
    </source>
</evidence>
<feature type="compositionally biased region" description="Polar residues" evidence="1">
    <location>
        <begin position="146"/>
        <end position="165"/>
    </location>
</feature>
<dbReference type="Proteomes" id="UP001233999">
    <property type="component" value="Unassembled WGS sequence"/>
</dbReference>
<keyword evidence="3" id="KW-1185">Reference proteome</keyword>
<evidence type="ECO:0000256" key="1">
    <source>
        <dbReference type="SAM" id="MobiDB-lite"/>
    </source>
</evidence>
<accession>A0AAD8ED37</accession>
<sequence>MVDNGDRLMDRLSAHLTKLLEMYEEFPNLSGIKGKKYNRMLDNFTWDVRILRGHLDLLQSCRKDCQQGLAQVHSTAPTVDNFNNKDRSPSTARNQRKLNLFCKRQSIDTGAPTMRSPTSPIPADIKPKSILKKSNSNVEQPGKPLSPTNSARSNSWVSESMSREN</sequence>
<evidence type="ECO:0000313" key="3">
    <source>
        <dbReference type="Proteomes" id="UP001233999"/>
    </source>
</evidence>
<name>A0AAD8ED37_DIPPU</name>
<dbReference type="AlphaFoldDB" id="A0AAD8ED37"/>
<protein>
    <submittedName>
        <fullName evidence="2">Uncharacterized protein</fullName>
    </submittedName>
</protein>